<dbReference type="AlphaFoldDB" id="A0ABD1HH51"/>
<evidence type="ECO:0000313" key="2">
    <source>
        <dbReference type="Proteomes" id="UP001567538"/>
    </source>
</evidence>
<comment type="caution">
    <text evidence="1">The sequence shown here is derived from an EMBL/GenBank/DDBJ whole genome shotgun (WGS) entry which is preliminary data.</text>
</comment>
<keyword evidence="2" id="KW-1185">Reference proteome</keyword>
<dbReference type="Proteomes" id="UP001567538">
    <property type="component" value="Unassembled WGS sequence"/>
</dbReference>
<accession>A0ABD1HH51</accession>
<reference evidence="1 2" key="1">
    <citation type="submission" date="2024-06" db="EMBL/GenBank/DDBJ databases">
        <title>A chromosome level genome sequence of Diviner's sage (Salvia divinorum).</title>
        <authorList>
            <person name="Ford S.A."/>
            <person name="Ro D.-K."/>
            <person name="Ness R.W."/>
            <person name="Phillips M.A."/>
        </authorList>
    </citation>
    <scope>NUCLEOTIDE SEQUENCE [LARGE SCALE GENOMIC DNA]</scope>
    <source>
        <strain evidence="1">SAF-2024a</strain>
        <tissue evidence="1">Leaf</tissue>
    </source>
</reference>
<sequence>MSSCEVFGPKILLERENQIPKTPERECSQTGTFPFFVRPNLKCVLRGRLVDFVLNRDFRKQGRARPRDLHTCGIEG</sequence>
<gene>
    <name evidence="1" type="ORF">AAHA92_11461</name>
</gene>
<evidence type="ECO:0000313" key="1">
    <source>
        <dbReference type="EMBL" id="KAL1555760.1"/>
    </source>
</evidence>
<name>A0ABD1HH51_SALDI</name>
<proteinExistence type="predicted"/>
<protein>
    <submittedName>
        <fullName evidence="1">Uncharacterized protein</fullName>
    </submittedName>
</protein>
<dbReference type="EMBL" id="JBEAFC010000005">
    <property type="protein sequence ID" value="KAL1555760.1"/>
    <property type="molecule type" value="Genomic_DNA"/>
</dbReference>
<organism evidence="1 2">
    <name type="scientific">Salvia divinorum</name>
    <name type="common">Maria pastora</name>
    <name type="synonym">Diviner's sage</name>
    <dbReference type="NCBI Taxonomy" id="28513"/>
    <lineage>
        <taxon>Eukaryota</taxon>
        <taxon>Viridiplantae</taxon>
        <taxon>Streptophyta</taxon>
        <taxon>Embryophyta</taxon>
        <taxon>Tracheophyta</taxon>
        <taxon>Spermatophyta</taxon>
        <taxon>Magnoliopsida</taxon>
        <taxon>eudicotyledons</taxon>
        <taxon>Gunneridae</taxon>
        <taxon>Pentapetalae</taxon>
        <taxon>asterids</taxon>
        <taxon>lamiids</taxon>
        <taxon>Lamiales</taxon>
        <taxon>Lamiaceae</taxon>
        <taxon>Nepetoideae</taxon>
        <taxon>Mentheae</taxon>
        <taxon>Salviinae</taxon>
        <taxon>Salvia</taxon>
        <taxon>Salvia subgen. Calosphace</taxon>
    </lineage>
</organism>